<keyword evidence="1" id="KW-0812">Transmembrane</keyword>
<sequence length="308" mass="35473">MERLASQNLLSNLQRNLSLWREVQVVRDTLSKASVAAILRWKERKSDTLQLLFIRRADNEGDAWSGQIAFPGGRRQIKRSAEALKTNHSEDWETSRETATRETFEEVGLKLDEPNVHWIGQFQPIRTHLRSLYVTTEVFFVDEPAEDRNTVFTVQPKEVADVFWVEVKELYNSDRYHHLIWPMKTYFEKSVGFPFLGRLLHRIIGDMIVPCIYLPRPCSKVQSKDDCSITRHQSDYVLWGLTLTAVLKIFEAADSPLSFPASPFQFTSRCGASLLSLHRLCRRPSVFLAIAVSAGFFGVQAFLSRVFF</sequence>
<dbReference type="PANTHER" id="PTHR12992">
    <property type="entry name" value="NUDIX HYDROLASE"/>
    <property type="match status" value="1"/>
</dbReference>
<keyword evidence="1" id="KW-1133">Transmembrane helix</keyword>
<dbReference type="HOGENOM" id="CLU_864604_0_0_1"/>
<keyword evidence="1" id="KW-0472">Membrane</keyword>
<dbReference type="PANTHER" id="PTHR12992:SF44">
    <property type="entry name" value="NUDIX HYDROLASE DOMAIN-CONTAINING PROTEIN"/>
    <property type="match status" value="1"/>
</dbReference>
<dbReference type="CDD" id="cd03426">
    <property type="entry name" value="NUDIX_CoAse_Nudt7"/>
    <property type="match status" value="1"/>
</dbReference>
<name>F0WQ22_9STRA</name>
<dbReference type="InterPro" id="IPR000086">
    <property type="entry name" value="NUDIX_hydrolase_dom"/>
</dbReference>
<reference evidence="3" key="1">
    <citation type="journal article" date="2011" name="PLoS Biol.">
        <title>Gene gain and loss during evolution of obligate parasitism in the white rust pathogen of Arabidopsis thaliana.</title>
        <authorList>
            <person name="Kemen E."/>
            <person name="Gardiner A."/>
            <person name="Schultz-Larsen T."/>
            <person name="Kemen A.C."/>
            <person name="Balmuth A.L."/>
            <person name="Robert-Seilaniantz A."/>
            <person name="Bailey K."/>
            <person name="Holub E."/>
            <person name="Studholme D.J."/>
            <person name="Maclean D."/>
            <person name="Jones J.D."/>
        </authorList>
    </citation>
    <scope>NUCLEOTIDE SEQUENCE</scope>
</reference>
<dbReference type="InterPro" id="IPR015797">
    <property type="entry name" value="NUDIX_hydrolase-like_dom_sf"/>
</dbReference>
<gene>
    <name evidence="3" type="primary">AlNc14C193G8504</name>
    <name evidence="3" type="ORF">ALNC14_095710</name>
</gene>
<feature type="domain" description="Nudix hydrolase" evidence="2">
    <location>
        <begin position="30"/>
        <end position="189"/>
    </location>
</feature>
<reference evidence="3" key="2">
    <citation type="submission" date="2011-02" db="EMBL/GenBank/DDBJ databases">
        <authorList>
            <person name="MacLean D."/>
        </authorList>
    </citation>
    <scope>NUCLEOTIDE SEQUENCE</scope>
</reference>
<evidence type="ECO:0000313" key="3">
    <source>
        <dbReference type="EMBL" id="CCA23427.1"/>
    </source>
</evidence>
<dbReference type="SUPFAM" id="SSF55811">
    <property type="entry name" value="Nudix"/>
    <property type="match status" value="1"/>
</dbReference>
<protein>
    <submittedName>
        <fullName evidence="3">MutT/nudix family protein putative</fullName>
    </submittedName>
</protein>
<dbReference type="AlphaFoldDB" id="F0WQ22"/>
<dbReference type="Pfam" id="PF00293">
    <property type="entry name" value="NUDIX"/>
    <property type="match status" value="1"/>
</dbReference>
<dbReference type="GO" id="GO:0010945">
    <property type="term" value="F:coenzyme A diphosphatase activity"/>
    <property type="evidence" value="ECO:0007669"/>
    <property type="project" value="InterPro"/>
</dbReference>
<evidence type="ECO:0000259" key="2">
    <source>
        <dbReference type="PROSITE" id="PS51462"/>
    </source>
</evidence>
<accession>F0WQ22</accession>
<dbReference type="Gene3D" id="3.90.79.10">
    <property type="entry name" value="Nucleoside Triphosphate Pyrophosphohydrolase"/>
    <property type="match status" value="1"/>
</dbReference>
<dbReference type="PROSITE" id="PS51462">
    <property type="entry name" value="NUDIX"/>
    <property type="match status" value="1"/>
</dbReference>
<proteinExistence type="predicted"/>
<dbReference type="EMBL" id="FR824238">
    <property type="protein sequence ID" value="CCA23427.1"/>
    <property type="molecule type" value="Genomic_DNA"/>
</dbReference>
<evidence type="ECO:0000256" key="1">
    <source>
        <dbReference type="SAM" id="Phobius"/>
    </source>
</evidence>
<organism evidence="3">
    <name type="scientific">Albugo laibachii Nc14</name>
    <dbReference type="NCBI Taxonomy" id="890382"/>
    <lineage>
        <taxon>Eukaryota</taxon>
        <taxon>Sar</taxon>
        <taxon>Stramenopiles</taxon>
        <taxon>Oomycota</taxon>
        <taxon>Peronosporomycetes</taxon>
        <taxon>Albuginales</taxon>
        <taxon>Albuginaceae</taxon>
        <taxon>Albugo</taxon>
    </lineage>
</organism>
<dbReference type="InterPro" id="IPR045121">
    <property type="entry name" value="CoAse"/>
</dbReference>
<feature type="transmembrane region" description="Helical" evidence="1">
    <location>
        <begin position="286"/>
        <end position="307"/>
    </location>
</feature>